<reference evidence="4" key="1">
    <citation type="submission" date="2021-02" db="UniProtKB">
        <authorList>
            <consortium name="EnsemblMetazoa"/>
        </authorList>
    </citation>
    <scope>IDENTIFICATION</scope>
    <source>
        <strain evidence="4">JHB</strain>
    </source>
</reference>
<keyword evidence="5" id="KW-1185">Reference proteome</keyword>
<dbReference type="OrthoDB" id="676979at2759"/>
<dbReference type="PROSITE" id="PS51450">
    <property type="entry name" value="LRR"/>
    <property type="match status" value="1"/>
</dbReference>
<dbReference type="InterPro" id="IPR032675">
    <property type="entry name" value="LRR_dom_sf"/>
</dbReference>
<dbReference type="InterPro" id="IPR003591">
    <property type="entry name" value="Leu-rich_rpt_typical-subtyp"/>
</dbReference>
<name>A0A1S4JQH9_CULQU</name>
<evidence type="ECO:0000313" key="5">
    <source>
        <dbReference type="Proteomes" id="UP000002320"/>
    </source>
</evidence>
<dbReference type="GO" id="GO:0005886">
    <property type="term" value="C:plasma membrane"/>
    <property type="evidence" value="ECO:0007669"/>
    <property type="project" value="TreeGrafter"/>
</dbReference>
<dbReference type="SMART" id="SM00365">
    <property type="entry name" value="LRR_SD22"/>
    <property type="match status" value="3"/>
</dbReference>
<evidence type="ECO:0000256" key="1">
    <source>
        <dbReference type="ARBA" id="ARBA00022614"/>
    </source>
</evidence>
<dbReference type="Pfam" id="PF13855">
    <property type="entry name" value="LRR_8"/>
    <property type="match status" value="1"/>
</dbReference>
<dbReference type="PANTHER" id="PTHR24369">
    <property type="entry name" value="ANTIGEN BSP, PUTATIVE-RELATED"/>
    <property type="match status" value="1"/>
</dbReference>
<dbReference type="InterPro" id="IPR050541">
    <property type="entry name" value="LRR_TM_domain-containing"/>
</dbReference>
<dbReference type="PANTHER" id="PTHR24369:SF210">
    <property type="entry name" value="CHAOPTIN-RELATED"/>
    <property type="match status" value="1"/>
</dbReference>
<dbReference type="EnsemblMetazoa" id="CPIJ009595-RA">
    <property type="protein sequence ID" value="CPIJ009595-PA"/>
    <property type="gene ID" value="CPIJ009595"/>
</dbReference>
<dbReference type="SUPFAM" id="SSF52058">
    <property type="entry name" value="L domain-like"/>
    <property type="match status" value="1"/>
</dbReference>
<dbReference type="InterPro" id="IPR001611">
    <property type="entry name" value="Leu-rich_rpt"/>
</dbReference>
<dbReference type="SMART" id="SM00369">
    <property type="entry name" value="LRR_TYP"/>
    <property type="match status" value="3"/>
</dbReference>
<protein>
    <submittedName>
        <fullName evidence="4">Uncharacterized protein</fullName>
    </submittedName>
</protein>
<dbReference type="VEuPathDB" id="VectorBase:CQUJHB015076"/>
<dbReference type="Proteomes" id="UP000002320">
    <property type="component" value="Unassembled WGS sequence"/>
</dbReference>
<dbReference type="InParanoid" id="A0A1S4JQH9"/>
<accession>A0A1S4JQH9</accession>
<dbReference type="VEuPathDB" id="VectorBase:CPIJ009595"/>
<sequence>MPHIIFLFVVTIGLLTQNVSSRAVPDHRPRTDQAIRQAGLLENYLFPNSVELILESFYLDHWGVQLFTELNRTRYLSLLYGSIPAVTFESPILETFSVVQTNTSSFEVSPVRNSVLKTLQITRNKLATISPSIRQLSGLTTLDLSQNELEYVDLDLFAGMKSLKNLDLSVNQISSVDASPALQLGRLRNLWVSYNRLQRFESFPEAFPALDTVRLIGNRWSCGWVDGARRDIMDRRITAFGVDYGCSESRQGGLCCYNTEVTTTEGGELLREGPLLEEIQKLTSELGVKPLDTSGDQSLELLTRSSGNGQEKILVGVKHHQVKVFF</sequence>
<keyword evidence="2" id="KW-0732">Signal</keyword>
<dbReference type="AlphaFoldDB" id="A0A1S4JQH9"/>
<evidence type="ECO:0000313" key="4">
    <source>
        <dbReference type="EnsemblMetazoa" id="CPIJ009595-PA"/>
    </source>
</evidence>
<proteinExistence type="predicted"/>
<organism evidence="4 5">
    <name type="scientific">Culex quinquefasciatus</name>
    <name type="common">Southern house mosquito</name>
    <name type="synonym">Culex pungens</name>
    <dbReference type="NCBI Taxonomy" id="7176"/>
    <lineage>
        <taxon>Eukaryota</taxon>
        <taxon>Metazoa</taxon>
        <taxon>Ecdysozoa</taxon>
        <taxon>Arthropoda</taxon>
        <taxon>Hexapoda</taxon>
        <taxon>Insecta</taxon>
        <taxon>Pterygota</taxon>
        <taxon>Neoptera</taxon>
        <taxon>Endopterygota</taxon>
        <taxon>Diptera</taxon>
        <taxon>Nematocera</taxon>
        <taxon>Culicoidea</taxon>
        <taxon>Culicidae</taxon>
        <taxon>Culicinae</taxon>
        <taxon>Culicini</taxon>
        <taxon>Culex</taxon>
        <taxon>Culex</taxon>
    </lineage>
</organism>
<keyword evidence="1" id="KW-0433">Leucine-rich repeat</keyword>
<keyword evidence="3" id="KW-0677">Repeat</keyword>
<evidence type="ECO:0000256" key="2">
    <source>
        <dbReference type="ARBA" id="ARBA00022729"/>
    </source>
</evidence>
<evidence type="ECO:0000256" key="3">
    <source>
        <dbReference type="ARBA" id="ARBA00022737"/>
    </source>
</evidence>
<dbReference type="Gene3D" id="3.80.10.10">
    <property type="entry name" value="Ribonuclease Inhibitor"/>
    <property type="match status" value="1"/>
</dbReference>